<reference evidence="12" key="1">
    <citation type="submission" date="2016-03" db="EMBL/GenBank/DDBJ databases">
        <title>Complete genome sequence of the type strain Actinoalloteichus hymeniacidonis DSM 45092.</title>
        <authorList>
            <person name="Schaffert L."/>
            <person name="Albersmeier A."/>
            <person name="Winkler A."/>
            <person name="Kalinowski J."/>
            <person name="Zotchev S."/>
            <person name="Ruckert C."/>
        </authorList>
    </citation>
    <scope>NUCLEOTIDE SEQUENCE [LARGE SCALE GENOMIC DNA]</scope>
    <source>
        <strain evidence="12">HPA177(T) (DSM 45092(T))</strain>
    </source>
</reference>
<keyword evidence="6 10" id="KW-0812">Transmembrane</keyword>
<dbReference type="PANTHER" id="PTHR37468:SF1">
    <property type="entry name" value="SULFATE TRANSPORTER CYSZ"/>
    <property type="match status" value="1"/>
</dbReference>
<dbReference type="PANTHER" id="PTHR37468">
    <property type="entry name" value="SULFATE TRANSPORTER CYSZ"/>
    <property type="match status" value="1"/>
</dbReference>
<name>A0AAC9MWR1_9PSEU</name>
<gene>
    <name evidence="11" type="ORF">TL08_01205</name>
</gene>
<evidence type="ECO:0000256" key="5">
    <source>
        <dbReference type="ARBA" id="ARBA00022605"/>
    </source>
</evidence>
<evidence type="ECO:0000313" key="12">
    <source>
        <dbReference type="Proteomes" id="UP000095210"/>
    </source>
</evidence>
<comment type="subcellular location">
    <subcellularLocation>
        <location evidence="1">Membrane</location>
        <topology evidence="1">Multi-pass membrane protein</topology>
    </subcellularLocation>
</comment>
<evidence type="ECO:0000256" key="8">
    <source>
        <dbReference type="ARBA" id="ARBA00023032"/>
    </source>
</evidence>
<keyword evidence="12" id="KW-1185">Reference proteome</keyword>
<evidence type="ECO:0000256" key="3">
    <source>
        <dbReference type="ARBA" id="ARBA00022475"/>
    </source>
</evidence>
<dbReference type="KEGG" id="ahm:TL08_01205"/>
<keyword evidence="3" id="KW-1003">Cell membrane</keyword>
<evidence type="ECO:0000256" key="10">
    <source>
        <dbReference type="SAM" id="Phobius"/>
    </source>
</evidence>
<keyword evidence="2" id="KW-0813">Transport</keyword>
<keyword evidence="4" id="KW-0997">Cell inner membrane</keyword>
<evidence type="ECO:0000256" key="6">
    <source>
        <dbReference type="ARBA" id="ARBA00022692"/>
    </source>
</evidence>
<evidence type="ECO:0000313" key="11">
    <source>
        <dbReference type="EMBL" id="AOS61082.1"/>
    </source>
</evidence>
<dbReference type="InterPro" id="IPR059112">
    <property type="entry name" value="CysZ/EI24"/>
</dbReference>
<feature type="transmembrane region" description="Helical" evidence="10">
    <location>
        <begin position="209"/>
        <end position="242"/>
    </location>
</feature>
<feature type="transmembrane region" description="Helical" evidence="10">
    <location>
        <begin position="75"/>
        <end position="103"/>
    </location>
</feature>
<evidence type="ECO:0000256" key="9">
    <source>
        <dbReference type="ARBA" id="ARBA00023136"/>
    </source>
</evidence>
<keyword evidence="9 10" id="KW-0472">Membrane</keyword>
<sequence>MIRPIRDVFAGLGIAGRGYALLFSSRRHLLRGALPALLTSILYLGLLIALVYFSGDITAWITPFADGWPQPWRTLTRAVVGVVAFVVILGIGQVMFVTVTLLIGGPIYESISEEVDDKLGGGVTEPQSGWFQSLIGGLGDAVRMLLRSLIWAVVLLAIGFIPIVGFIAPVIAILVGTWLLALEMTSLPMGRRGIGLSDCRRTMRKRRMLSLGFALPNYLLMLVPLASLIAAPATLIGATVLARTLLDEEVTPA</sequence>
<dbReference type="GO" id="GO:0000103">
    <property type="term" value="P:sulfate assimilation"/>
    <property type="evidence" value="ECO:0007669"/>
    <property type="project" value="TreeGrafter"/>
</dbReference>
<dbReference type="GO" id="GO:0019344">
    <property type="term" value="P:cysteine biosynthetic process"/>
    <property type="evidence" value="ECO:0007669"/>
    <property type="project" value="TreeGrafter"/>
</dbReference>
<dbReference type="Proteomes" id="UP000095210">
    <property type="component" value="Chromosome"/>
</dbReference>
<dbReference type="GO" id="GO:0009675">
    <property type="term" value="F:high-affinity sulfate:proton symporter activity"/>
    <property type="evidence" value="ECO:0007669"/>
    <property type="project" value="TreeGrafter"/>
</dbReference>
<feature type="transmembrane region" description="Helical" evidence="10">
    <location>
        <begin position="149"/>
        <end position="182"/>
    </location>
</feature>
<dbReference type="EMBL" id="CP014859">
    <property type="protein sequence ID" value="AOS61082.1"/>
    <property type="molecule type" value="Genomic_DNA"/>
</dbReference>
<evidence type="ECO:0008006" key="13">
    <source>
        <dbReference type="Google" id="ProtNLM"/>
    </source>
</evidence>
<evidence type="ECO:0000256" key="2">
    <source>
        <dbReference type="ARBA" id="ARBA00022448"/>
    </source>
</evidence>
<evidence type="ECO:0000256" key="7">
    <source>
        <dbReference type="ARBA" id="ARBA00022989"/>
    </source>
</evidence>
<dbReference type="AlphaFoldDB" id="A0AAC9MWR1"/>
<keyword evidence="7 10" id="KW-1133">Transmembrane helix</keyword>
<dbReference type="InterPro" id="IPR050480">
    <property type="entry name" value="CysZ-like"/>
</dbReference>
<dbReference type="Pfam" id="PF07264">
    <property type="entry name" value="EI24"/>
    <property type="match status" value="1"/>
</dbReference>
<evidence type="ECO:0000256" key="4">
    <source>
        <dbReference type="ARBA" id="ARBA00022519"/>
    </source>
</evidence>
<dbReference type="GO" id="GO:0005886">
    <property type="term" value="C:plasma membrane"/>
    <property type="evidence" value="ECO:0007669"/>
    <property type="project" value="TreeGrafter"/>
</dbReference>
<proteinExistence type="predicted"/>
<organism evidence="11 12">
    <name type="scientific">Actinoalloteichus hymeniacidonis</name>
    <dbReference type="NCBI Taxonomy" id="340345"/>
    <lineage>
        <taxon>Bacteria</taxon>
        <taxon>Bacillati</taxon>
        <taxon>Actinomycetota</taxon>
        <taxon>Actinomycetes</taxon>
        <taxon>Pseudonocardiales</taxon>
        <taxon>Pseudonocardiaceae</taxon>
        <taxon>Actinoalloteichus</taxon>
    </lineage>
</organism>
<evidence type="ECO:0000256" key="1">
    <source>
        <dbReference type="ARBA" id="ARBA00004141"/>
    </source>
</evidence>
<keyword evidence="8" id="KW-0764">Sulfate transport</keyword>
<accession>A0AAC9MWR1</accession>
<dbReference type="RefSeq" id="WP_084642376.1">
    <property type="nucleotide sequence ID" value="NZ_CP014859.1"/>
</dbReference>
<feature type="transmembrane region" description="Helical" evidence="10">
    <location>
        <begin position="36"/>
        <end position="54"/>
    </location>
</feature>
<protein>
    <recommendedName>
        <fullName evidence="13">CysZ protein</fullName>
    </recommendedName>
</protein>
<keyword evidence="5" id="KW-0028">Amino-acid biosynthesis</keyword>